<feature type="domain" description="HTH araC/xylS-type" evidence="4">
    <location>
        <begin position="251"/>
        <end position="348"/>
    </location>
</feature>
<dbReference type="InterPro" id="IPR009057">
    <property type="entry name" value="Homeodomain-like_sf"/>
</dbReference>
<accession>A0A1M6SQ42</accession>
<evidence type="ECO:0000313" key="6">
    <source>
        <dbReference type="Proteomes" id="UP000184386"/>
    </source>
</evidence>
<reference evidence="5 6" key="1">
    <citation type="submission" date="2016-11" db="EMBL/GenBank/DDBJ databases">
        <authorList>
            <person name="Jaros S."/>
            <person name="Januszkiewicz K."/>
            <person name="Wedrychowicz H."/>
        </authorList>
    </citation>
    <scope>NUCLEOTIDE SEQUENCE [LARGE SCALE GENOMIC DNA]</scope>
    <source>
        <strain evidence="5 6">DSM 15929</strain>
    </source>
</reference>
<dbReference type="InterPro" id="IPR011051">
    <property type="entry name" value="RmlC_Cupin_sf"/>
</dbReference>
<evidence type="ECO:0000259" key="4">
    <source>
        <dbReference type="PROSITE" id="PS01124"/>
    </source>
</evidence>
<dbReference type="RefSeq" id="WP_073276465.1">
    <property type="nucleotide sequence ID" value="NZ_FRAC01000012.1"/>
</dbReference>
<dbReference type="GO" id="GO:0043565">
    <property type="term" value="F:sequence-specific DNA binding"/>
    <property type="evidence" value="ECO:0007669"/>
    <property type="project" value="InterPro"/>
</dbReference>
<dbReference type="AlphaFoldDB" id="A0A1M6SQ42"/>
<dbReference type="InterPro" id="IPR014710">
    <property type="entry name" value="RmlC-like_jellyroll"/>
</dbReference>
<dbReference type="PANTHER" id="PTHR43280:SF28">
    <property type="entry name" value="HTH-TYPE TRANSCRIPTIONAL ACTIVATOR RHAS"/>
    <property type="match status" value="1"/>
</dbReference>
<dbReference type="PROSITE" id="PS01124">
    <property type="entry name" value="HTH_ARAC_FAMILY_2"/>
    <property type="match status" value="1"/>
</dbReference>
<proteinExistence type="predicted"/>
<dbReference type="Proteomes" id="UP000184386">
    <property type="component" value="Unassembled WGS sequence"/>
</dbReference>
<dbReference type="PANTHER" id="PTHR43280">
    <property type="entry name" value="ARAC-FAMILY TRANSCRIPTIONAL REGULATOR"/>
    <property type="match status" value="1"/>
</dbReference>
<dbReference type="Pfam" id="PF12833">
    <property type="entry name" value="HTH_18"/>
    <property type="match status" value="1"/>
</dbReference>
<dbReference type="InterPro" id="IPR018062">
    <property type="entry name" value="HTH_AraC-typ_CS"/>
</dbReference>
<dbReference type="InterPro" id="IPR003313">
    <property type="entry name" value="AraC-bd"/>
</dbReference>
<evidence type="ECO:0000256" key="1">
    <source>
        <dbReference type="ARBA" id="ARBA00023015"/>
    </source>
</evidence>
<dbReference type="SUPFAM" id="SSF46689">
    <property type="entry name" value="Homeodomain-like"/>
    <property type="match status" value="1"/>
</dbReference>
<keyword evidence="3" id="KW-0804">Transcription</keyword>
<dbReference type="InterPro" id="IPR020449">
    <property type="entry name" value="Tscrpt_reg_AraC-type_HTH"/>
</dbReference>
<dbReference type="PROSITE" id="PS00041">
    <property type="entry name" value="HTH_ARAC_FAMILY_1"/>
    <property type="match status" value="1"/>
</dbReference>
<evidence type="ECO:0000313" key="5">
    <source>
        <dbReference type="EMBL" id="SHK46862.1"/>
    </source>
</evidence>
<dbReference type="Gene3D" id="1.10.10.60">
    <property type="entry name" value="Homeodomain-like"/>
    <property type="match status" value="2"/>
</dbReference>
<dbReference type="EMBL" id="FRAC01000012">
    <property type="protein sequence ID" value="SHK46862.1"/>
    <property type="molecule type" value="Genomic_DNA"/>
</dbReference>
<sequence>MYIREEELLDLIHQQEEEIRNKLKTNIQQVLDEEFIMNNIFLKFLDYIKRYHTERDTMDIKEFVKNSVAPVKKIKDFDISRQDSTTVMYLHKHTYIEIDYVYKGSCNYYINSEENVLHLKEKELCIVNQNVVHGIETLSEEDIVFKCMIPFDYIEMDQFKEINQDVLMKKFLMHALNENMTKASFIVFDLKGKDIIDALICNMFYEYVKNNIGWGGAVKNFLSLLFINLMRMKESDIRMFKEIEKENLNITKILNSIQKNYQYITLKDMAEDLHFHENYLSRMIKQNTKQTFRDLLCQIRLKEAENLLLHTDLSVTEIAARVGYNKPNYFFKLFKDHYGITPIEFRTSGMV</sequence>
<gene>
    <name evidence="5" type="ORF">SAMN02745136_02552</name>
</gene>
<dbReference type="SMART" id="SM00342">
    <property type="entry name" value="HTH_ARAC"/>
    <property type="match status" value="1"/>
</dbReference>
<dbReference type="Gene3D" id="2.60.120.10">
    <property type="entry name" value="Jelly Rolls"/>
    <property type="match status" value="1"/>
</dbReference>
<keyword evidence="2 5" id="KW-0238">DNA-binding</keyword>
<evidence type="ECO:0000256" key="2">
    <source>
        <dbReference type="ARBA" id="ARBA00023125"/>
    </source>
</evidence>
<dbReference type="SUPFAM" id="SSF51182">
    <property type="entry name" value="RmlC-like cupins"/>
    <property type="match status" value="1"/>
</dbReference>
<dbReference type="STRING" id="1121322.SAMN02745136_02552"/>
<dbReference type="Pfam" id="PF02311">
    <property type="entry name" value="AraC_binding"/>
    <property type="match status" value="1"/>
</dbReference>
<dbReference type="OrthoDB" id="2055228at2"/>
<protein>
    <submittedName>
        <fullName evidence="5">AraC-type DNA-binding protein</fullName>
    </submittedName>
</protein>
<keyword evidence="1" id="KW-0805">Transcription regulation</keyword>
<name>A0A1M6SQ42_9FIRM</name>
<evidence type="ECO:0000256" key="3">
    <source>
        <dbReference type="ARBA" id="ARBA00023163"/>
    </source>
</evidence>
<organism evidence="5 6">
    <name type="scientific">Anaerocolumna jejuensis DSM 15929</name>
    <dbReference type="NCBI Taxonomy" id="1121322"/>
    <lineage>
        <taxon>Bacteria</taxon>
        <taxon>Bacillati</taxon>
        <taxon>Bacillota</taxon>
        <taxon>Clostridia</taxon>
        <taxon>Lachnospirales</taxon>
        <taxon>Lachnospiraceae</taxon>
        <taxon>Anaerocolumna</taxon>
    </lineage>
</organism>
<dbReference type="PRINTS" id="PR00032">
    <property type="entry name" value="HTHARAC"/>
</dbReference>
<dbReference type="GO" id="GO:0003700">
    <property type="term" value="F:DNA-binding transcription factor activity"/>
    <property type="evidence" value="ECO:0007669"/>
    <property type="project" value="InterPro"/>
</dbReference>
<keyword evidence="6" id="KW-1185">Reference proteome</keyword>
<dbReference type="InterPro" id="IPR018060">
    <property type="entry name" value="HTH_AraC"/>
</dbReference>